<feature type="compositionally biased region" description="Low complexity" evidence="1">
    <location>
        <begin position="99"/>
        <end position="116"/>
    </location>
</feature>
<dbReference type="AlphaFoldDB" id="A0A6J6T3U4"/>
<feature type="compositionally biased region" description="Polar residues" evidence="1">
    <location>
        <begin position="144"/>
        <end position="164"/>
    </location>
</feature>
<name>A0A6J6T3U4_9ZZZZ</name>
<evidence type="ECO:0000313" key="2">
    <source>
        <dbReference type="EMBL" id="CAB4741613.1"/>
    </source>
</evidence>
<feature type="region of interest" description="Disordered" evidence="1">
    <location>
        <begin position="1"/>
        <end position="263"/>
    </location>
</feature>
<sequence>MPAPTARPWPSKPRSRVGSASSTWIVSRSVTTPAASSVRPSSRATTRVPPGQVRRTRDGRAAAVSGSRRTRSAVTSRSSSHETSRVGNGSSASAIQVVPGSPSMAASAPARGSATAVLEARAAMARPSTTRASSAGPGRGRPRSATSSYDAGPASVTSRSIPPGSSSATASRAAHRTSCRVRRRSPTTTQPDRASRSARSAMASGWSQRASHSSGRAGSAQGRETATPGRSTSASDSGRSSTTPSTRTRPVLPGSRATVRVWPGPSGSSWVVPASVTTRMRWSSAASGPPITCTEVRLRAESSRTSHHAWPAASRAVRHAVAGSPSSAAHGCSPRRTGPKASAKAPAEEASTEATPSSTARVDHRSWSCVVSPSR</sequence>
<organism evidence="2">
    <name type="scientific">freshwater metagenome</name>
    <dbReference type="NCBI Taxonomy" id="449393"/>
    <lineage>
        <taxon>unclassified sequences</taxon>
        <taxon>metagenomes</taxon>
        <taxon>ecological metagenomes</taxon>
    </lineage>
</organism>
<feature type="compositionally biased region" description="Low complexity" evidence="1">
    <location>
        <begin position="197"/>
        <end position="223"/>
    </location>
</feature>
<reference evidence="2" key="1">
    <citation type="submission" date="2020-05" db="EMBL/GenBank/DDBJ databases">
        <authorList>
            <person name="Chiriac C."/>
            <person name="Salcher M."/>
            <person name="Ghai R."/>
            <person name="Kavagutti S V."/>
        </authorList>
    </citation>
    <scope>NUCLEOTIDE SEQUENCE</scope>
</reference>
<feature type="compositionally biased region" description="Basic residues" evidence="1">
    <location>
        <begin position="173"/>
        <end position="185"/>
    </location>
</feature>
<feature type="compositionally biased region" description="Low complexity" evidence="1">
    <location>
        <begin position="339"/>
        <end position="360"/>
    </location>
</feature>
<dbReference type="EMBL" id="CAEZYQ010000009">
    <property type="protein sequence ID" value="CAB4741613.1"/>
    <property type="molecule type" value="Genomic_DNA"/>
</dbReference>
<feature type="compositionally biased region" description="Low complexity" evidence="1">
    <location>
        <begin position="230"/>
        <end position="249"/>
    </location>
</feature>
<protein>
    <submittedName>
        <fullName evidence="2">Unannotated protein</fullName>
    </submittedName>
</protein>
<feature type="compositionally biased region" description="Pro residues" evidence="1">
    <location>
        <begin position="1"/>
        <end position="11"/>
    </location>
</feature>
<accession>A0A6J6T3U4</accession>
<evidence type="ECO:0000256" key="1">
    <source>
        <dbReference type="SAM" id="MobiDB-lite"/>
    </source>
</evidence>
<feature type="compositionally biased region" description="Low complexity" evidence="1">
    <location>
        <begin position="61"/>
        <end position="78"/>
    </location>
</feature>
<gene>
    <name evidence="2" type="ORF">UFOPK2761_01310</name>
</gene>
<feature type="region of interest" description="Disordered" evidence="1">
    <location>
        <begin position="319"/>
        <end position="375"/>
    </location>
</feature>
<feature type="compositionally biased region" description="Low complexity" evidence="1">
    <location>
        <begin position="31"/>
        <end position="48"/>
    </location>
</feature>
<feature type="compositionally biased region" description="Polar residues" evidence="1">
    <location>
        <begin position="18"/>
        <end position="30"/>
    </location>
</feature>
<proteinExistence type="predicted"/>